<dbReference type="InterPro" id="IPR003593">
    <property type="entry name" value="AAA+_ATPase"/>
</dbReference>
<dbReference type="InterPro" id="IPR036640">
    <property type="entry name" value="ABC1_TM_sf"/>
</dbReference>
<dbReference type="Gene3D" id="1.20.1560.10">
    <property type="entry name" value="ABC transporter type 1, transmembrane domain"/>
    <property type="match status" value="1"/>
</dbReference>
<gene>
    <name evidence="10" type="ORF">BEN76_16770</name>
</gene>
<evidence type="ECO:0000256" key="1">
    <source>
        <dbReference type="ARBA" id="ARBA00004651"/>
    </source>
</evidence>
<dbReference type="PANTHER" id="PTHR24221">
    <property type="entry name" value="ATP-BINDING CASSETTE SUB-FAMILY B"/>
    <property type="match status" value="1"/>
</dbReference>
<dbReference type="InterPro" id="IPR011527">
    <property type="entry name" value="ABC1_TM_dom"/>
</dbReference>
<dbReference type="GO" id="GO:0005524">
    <property type="term" value="F:ATP binding"/>
    <property type="evidence" value="ECO:0007669"/>
    <property type="project" value="UniProtKB-KW"/>
</dbReference>
<name>A0A1P8ENF2_9GAMM</name>
<comment type="subcellular location">
    <subcellularLocation>
        <location evidence="1">Cell membrane</location>
        <topology evidence="1">Multi-pass membrane protein</topology>
    </subcellularLocation>
</comment>
<reference evidence="10 11" key="1">
    <citation type="submission" date="2016-08" db="EMBL/GenBank/DDBJ databases">
        <title>Complete genome sequence of Acinetobacter baylyi strain GFJ2.</title>
        <authorList>
            <person name="Tabata M."/>
            <person name="Kuboki S."/>
            <person name="Gibu N."/>
            <person name="Kinouchi Y."/>
            <person name="Vangnai A."/>
            <person name="Kasai D."/>
            <person name="Fukuda M."/>
        </authorList>
    </citation>
    <scope>NUCLEOTIDE SEQUENCE [LARGE SCALE GENOMIC DNA]</scope>
    <source>
        <strain evidence="10 11">GFJ2</strain>
        <plasmid evidence="11">Plasmid pgfj2</plasmid>
    </source>
</reference>
<keyword evidence="3" id="KW-0547">Nucleotide-binding</keyword>
<dbReference type="InterPro" id="IPR027417">
    <property type="entry name" value="P-loop_NTPase"/>
</dbReference>
<dbReference type="SMART" id="SM00382">
    <property type="entry name" value="AAA"/>
    <property type="match status" value="1"/>
</dbReference>
<feature type="transmembrane region" description="Helical" evidence="7">
    <location>
        <begin position="141"/>
        <end position="160"/>
    </location>
</feature>
<dbReference type="Pfam" id="PF00664">
    <property type="entry name" value="ABC_membrane"/>
    <property type="match status" value="1"/>
</dbReference>
<dbReference type="InterPro" id="IPR017871">
    <property type="entry name" value="ABC_transporter-like_CS"/>
</dbReference>
<dbReference type="Pfam" id="PF00005">
    <property type="entry name" value="ABC_tran"/>
    <property type="match status" value="1"/>
</dbReference>
<feature type="domain" description="ABC transmembrane type-1" evidence="9">
    <location>
        <begin position="28"/>
        <end position="311"/>
    </location>
</feature>
<organism evidence="10 11">
    <name type="scientific">Acinetobacter soli</name>
    <dbReference type="NCBI Taxonomy" id="487316"/>
    <lineage>
        <taxon>Bacteria</taxon>
        <taxon>Pseudomonadati</taxon>
        <taxon>Pseudomonadota</taxon>
        <taxon>Gammaproteobacteria</taxon>
        <taxon>Moraxellales</taxon>
        <taxon>Moraxellaceae</taxon>
        <taxon>Acinetobacter</taxon>
    </lineage>
</organism>
<dbReference type="GO" id="GO:0016887">
    <property type="term" value="F:ATP hydrolysis activity"/>
    <property type="evidence" value="ECO:0007669"/>
    <property type="project" value="InterPro"/>
</dbReference>
<evidence type="ECO:0000259" key="9">
    <source>
        <dbReference type="PROSITE" id="PS50929"/>
    </source>
</evidence>
<keyword evidence="6 7" id="KW-0472">Membrane</keyword>
<proteinExistence type="predicted"/>
<evidence type="ECO:0000313" key="11">
    <source>
        <dbReference type="Proteomes" id="UP000185674"/>
    </source>
</evidence>
<feature type="transmembrane region" description="Helical" evidence="7">
    <location>
        <begin position="250"/>
        <end position="271"/>
    </location>
</feature>
<dbReference type="SUPFAM" id="SSF52540">
    <property type="entry name" value="P-loop containing nucleoside triphosphate hydrolases"/>
    <property type="match status" value="1"/>
</dbReference>
<keyword evidence="4 10" id="KW-0067">ATP-binding</keyword>
<feature type="transmembrane region" description="Helical" evidence="7">
    <location>
        <begin position="27"/>
        <end position="48"/>
    </location>
</feature>
<dbReference type="InterPro" id="IPR039421">
    <property type="entry name" value="Type_1_exporter"/>
</dbReference>
<evidence type="ECO:0000256" key="6">
    <source>
        <dbReference type="ARBA" id="ARBA00023136"/>
    </source>
</evidence>
<dbReference type="PROSITE" id="PS50893">
    <property type="entry name" value="ABC_TRANSPORTER_2"/>
    <property type="match status" value="1"/>
</dbReference>
<geneLocation type="plasmid" evidence="11">
    <name>pgfj2</name>
</geneLocation>
<evidence type="ECO:0000256" key="7">
    <source>
        <dbReference type="SAM" id="Phobius"/>
    </source>
</evidence>
<protein>
    <submittedName>
        <fullName evidence="10">ATP-binding protein</fullName>
    </submittedName>
</protein>
<dbReference type="Proteomes" id="UP000185674">
    <property type="component" value="Plasmid pGFJ2"/>
</dbReference>
<dbReference type="PROSITE" id="PS00211">
    <property type="entry name" value="ABC_TRANSPORTER_1"/>
    <property type="match status" value="1"/>
</dbReference>
<dbReference type="PROSITE" id="PS50929">
    <property type="entry name" value="ABC_TM1F"/>
    <property type="match status" value="1"/>
</dbReference>
<keyword evidence="2 7" id="KW-0812">Transmembrane</keyword>
<keyword evidence="5 7" id="KW-1133">Transmembrane helix</keyword>
<sequence>MFMKSNPIYNLLVEIFRKILKNSKRDFFIIIFVIVFSSCTVVFTPLLFSKIIDSLNINELKSNSFSLFALYSFLLGLALFLQNSISYLAAILSEKVKFIASTSFFEKVLNKKQDFFINHNSAEIQSAQINGADAFNSLTQLFVMIFIPCILQLILSLYLIGSNIDIIMVFIVFLYGSFFIIFTYFSNIFIRKYLSKAVQQGQINSSLVGNAILNIDNLKFFNSTKWIQNKFNYGANEVFNNWKTYCLIRILYSSVYGIALFVQFIIFFFIILPKYELGLISIGNIVLFNTLLLQLNKPFEMVGLSIETFIRSFAELKPFSEMWHRPSLEINLLREKNSYNHSKDNCIEFKDVSYIYPNGRGIKNISFKTEQNKLNFIVGPSGSGKSTIFKIILKTIEPQCGLATVGQVDLTTIIESELYDFLSIVPQDIIMLNDSLKNNIVLGRDFDEQKFQDSIKLSSLHNLVQSMAEGIETNLGERGLNLSGGERQRIAFARALYNNPKILLLDEASSSLDVKTEEEIIENIRIYCKDITVLAITHRTDIIQSNDHVINLSDINE</sequence>
<dbReference type="Gene3D" id="3.40.50.300">
    <property type="entry name" value="P-loop containing nucleotide triphosphate hydrolases"/>
    <property type="match status" value="1"/>
</dbReference>
<dbReference type="KEGG" id="asol:BEN76_16770"/>
<feature type="transmembrane region" description="Helical" evidence="7">
    <location>
        <begin position="68"/>
        <end position="92"/>
    </location>
</feature>
<dbReference type="GO" id="GO:0140359">
    <property type="term" value="F:ABC-type transporter activity"/>
    <property type="evidence" value="ECO:0007669"/>
    <property type="project" value="InterPro"/>
</dbReference>
<accession>A0A1P8ENF2</accession>
<dbReference type="EMBL" id="CP016898">
    <property type="protein sequence ID" value="APV37763.1"/>
    <property type="molecule type" value="Genomic_DNA"/>
</dbReference>
<dbReference type="InterPro" id="IPR003439">
    <property type="entry name" value="ABC_transporter-like_ATP-bd"/>
</dbReference>
<dbReference type="SUPFAM" id="SSF90123">
    <property type="entry name" value="ABC transporter transmembrane region"/>
    <property type="match status" value="1"/>
</dbReference>
<dbReference type="PANTHER" id="PTHR24221:SF503">
    <property type="entry name" value="MITOCHONDRIAL POTASSIUM CHANNEL ATP-BINDING SUBUNIT"/>
    <property type="match status" value="1"/>
</dbReference>
<dbReference type="AlphaFoldDB" id="A0A1P8ENF2"/>
<evidence type="ECO:0000256" key="2">
    <source>
        <dbReference type="ARBA" id="ARBA00022692"/>
    </source>
</evidence>
<keyword evidence="10" id="KW-0614">Plasmid</keyword>
<evidence type="ECO:0000256" key="3">
    <source>
        <dbReference type="ARBA" id="ARBA00022741"/>
    </source>
</evidence>
<evidence type="ECO:0000259" key="8">
    <source>
        <dbReference type="PROSITE" id="PS50893"/>
    </source>
</evidence>
<feature type="domain" description="ABC transporter" evidence="8">
    <location>
        <begin position="347"/>
        <end position="555"/>
    </location>
</feature>
<evidence type="ECO:0000313" key="10">
    <source>
        <dbReference type="EMBL" id="APV37763.1"/>
    </source>
</evidence>
<evidence type="ECO:0000256" key="4">
    <source>
        <dbReference type="ARBA" id="ARBA00022840"/>
    </source>
</evidence>
<dbReference type="GO" id="GO:0005886">
    <property type="term" value="C:plasma membrane"/>
    <property type="evidence" value="ECO:0007669"/>
    <property type="project" value="UniProtKB-SubCell"/>
</dbReference>
<feature type="transmembrane region" description="Helical" evidence="7">
    <location>
        <begin position="166"/>
        <end position="190"/>
    </location>
</feature>
<evidence type="ECO:0000256" key="5">
    <source>
        <dbReference type="ARBA" id="ARBA00022989"/>
    </source>
</evidence>